<evidence type="ECO:0000259" key="2">
    <source>
        <dbReference type="Pfam" id="PF20240"/>
    </source>
</evidence>
<dbReference type="EMBL" id="JAAAMV010000027">
    <property type="protein sequence ID" value="NBD27465.1"/>
    <property type="molecule type" value="Genomic_DNA"/>
</dbReference>
<reference evidence="3 4" key="1">
    <citation type="submission" date="2020-01" db="EMBL/GenBank/DDBJ databases">
        <title>Paenibacillus soybeanensis sp. nov. isolated from the nodules of soybean (Glycine max(L.) Merr).</title>
        <authorList>
            <person name="Wang H."/>
        </authorList>
    </citation>
    <scope>NUCLEOTIDE SEQUENCE [LARGE SCALE GENOMIC DNA]</scope>
    <source>
        <strain evidence="3 4">T1</strain>
    </source>
</reference>
<feature type="region of interest" description="Disordered" evidence="1">
    <location>
        <begin position="154"/>
        <end position="173"/>
    </location>
</feature>
<name>A0ABW9XXN2_9BACL</name>
<dbReference type="Proteomes" id="UP000665561">
    <property type="component" value="Unassembled WGS sequence"/>
</dbReference>
<comment type="caution">
    <text evidence="3">The sequence shown here is derived from an EMBL/GenBank/DDBJ whole genome shotgun (WGS) entry which is preliminary data.</text>
</comment>
<accession>A0ABW9XXN2</accession>
<keyword evidence="4" id="KW-1185">Reference proteome</keyword>
<organism evidence="3 4">
    <name type="scientific">Paenibacillus glycinis</name>
    <dbReference type="NCBI Taxonomy" id="2697035"/>
    <lineage>
        <taxon>Bacteria</taxon>
        <taxon>Bacillati</taxon>
        <taxon>Bacillota</taxon>
        <taxon>Bacilli</taxon>
        <taxon>Bacillales</taxon>
        <taxon>Paenibacillaceae</taxon>
        <taxon>Paenibacillus</taxon>
    </lineage>
</organism>
<gene>
    <name evidence="3" type="ORF">GT019_26635</name>
</gene>
<dbReference type="RefSeq" id="WP_161746483.1">
    <property type="nucleotide sequence ID" value="NZ_JAAAMV010000027.1"/>
</dbReference>
<dbReference type="InterPro" id="IPR046532">
    <property type="entry name" value="DUF6597"/>
</dbReference>
<evidence type="ECO:0000313" key="3">
    <source>
        <dbReference type="EMBL" id="NBD27465.1"/>
    </source>
</evidence>
<proteinExistence type="predicted"/>
<feature type="compositionally biased region" description="Low complexity" evidence="1">
    <location>
        <begin position="155"/>
        <end position="173"/>
    </location>
</feature>
<sequence length="173" mass="18807">MKLQYHPLQPPVLLTNRSDADYRYREFEPGEPLRPYVACYWTVETRTSSPPGKHRVIPDGCVDIIIDLNASSANAFAVGIMTGCETPSLAEDRSLLGIRFFAEGARRFIRCPVSELGGRHVPLEALWGSEAASFLDEAREPGATACMRVKAGCPSGSWRRSSATASATSEGSS</sequence>
<evidence type="ECO:0000313" key="4">
    <source>
        <dbReference type="Proteomes" id="UP000665561"/>
    </source>
</evidence>
<evidence type="ECO:0000256" key="1">
    <source>
        <dbReference type="SAM" id="MobiDB-lite"/>
    </source>
</evidence>
<protein>
    <recommendedName>
        <fullName evidence="2">DUF6597 domain-containing protein</fullName>
    </recommendedName>
</protein>
<feature type="domain" description="DUF6597" evidence="2">
    <location>
        <begin position="25"/>
        <end position="122"/>
    </location>
</feature>
<dbReference type="Pfam" id="PF20240">
    <property type="entry name" value="DUF6597"/>
    <property type="match status" value="1"/>
</dbReference>